<dbReference type="Gene3D" id="3.30.479.20">
    <property type="entry name" value="Elongation factor Ts, dimerisation domain"/>
    <property type="match status" value="2"/>
</dbReference>
<dbReference type="InterPro" id="IPR001816">
    <property type="entry name" value="Transl_elong_EFTs/EF1B"/>
</dbReference>
<dbReference type="STRING" id="747682.MALL_0030"/>
<evidence type="ECO:0000256" key="2">
    <source>
        <dbReference type="ARBA" id="ARBA00016956"/>
    </source>
</evidence>
<evidence type="ECO:0000256" key="3">
    <source>
        <dbReference type="ARBA" id="ARBA00022768"/>
    </source>
</evidence>
<dbReference type="eggNOG" id="COG0264">
    <property type="taxonomic scope" value="Bacteria"/>
</dbReference>
<reference evidence="10 11" key="1">
    <citation type="submission" date="2010-03" db="EMBL/GenBank/DDBJ databases">
        <authorList>
            <person name="Glass J.I."/>
            <person name="Benders G.A."/>
            <person name="Durkin A.S."/>
            <person name="Farmerie W.G."/>
            <person name="Hlavinka K."/>
            <person name="Hostetler J."/>
            <person name="Jackson J."/>
            <person name="May M.A."/>
            <person name="Miller R.H."/>
            <person name="Paralanov V."/>
            <person name="Radune D."/>
            <person name="Szczypinski B."/>
            <person name="Brown D.R."/>
        </authorList>
    </citation>
    <scope>NUCLEOTIDE SEQUENCE [LARGE SCALE GENOMIC DNA]</scope>
    <source>
        <strain evidence="10 11">A21JP2</strain>
    </source>
</reference>
<comment type="caution">
    <text evidence="10">The sequence shown here is derived from an EMBL/GenBank/DDBJ whole genome shotgun (WGS) entry which is preliminary data.</text>
</comment>
<dbReference type="InterPro" id="IPR014039">
    <property type="entry name" value="Transl_elong_EFTs/EF1B_dimer"/>
</dbReference>
<evidence type="ECO:0000313" key="10">
    <source>
        <dbReference type="EMBL" id="EFF41456.1"/>
    </source>
</evidence>
<dbReference type="GO" id="GO:0003746">
    <property type="term" value="F:translation elongation factor activity"/>
    <property type="evidence" value="ECO:0007669"/>
    <property type="project" value="UniProtKB-UniRule"/>
</dbReference>
<keyword evidence="3 6" id="KW-0251">Elongation factor</keyword>
<keyword evidence="6" id="KW-0963">Cytoplasm</keyword>
<accession>D4XW09</accession>
<dbReference type="FunFam" id="1.10.8.10:FF:000001">
    <property type="entry name" value="Elongation factor Ts"/>
    <property type="match status" value="1"/>
</dbReference>
<dbReference type="Pfam" id="PF00889">
    <property type="entry name" value="EF_TS"/>
    <property type="match status" value="1"/>
</dbReference>
<feature type="region of interest" description="Involved in Mg(2+) ion dislocation from EF-Tu" evidence="6">
    <location>
        <begin position="78"/>
        <end position="81"/>
    </location>
</feature>
<dbReference type="Proteomes" id="UP000004757">
    <property type="component" value="Unassembled WGS sequence"/>
</dbReference>
<dbReference type="EMBL" id="ADNC01000020">
    <property type="protein sequence ID" value="EFF41456.1"/>
    <property type="molecule type" value="Genomic_DNA"/>
</dbReference>
<dbReference type="InterPro" id="IPR009060">
    <property type="entry name" value="UBA-like_sf"/>
</dbReference>
<comment type="function">
    <text evidence="5 6 7">Associates with the EF-Tu.GDP complex and induces the exchange of GDP to GTP. It remains bound to the aminoacyl-tRNA.EF-Tu.GTP complex up to the GTP hydrolysis stage on the ribosome.</text>
</comment>
<comment type="subcellular location">
    <subcellularLocation>
        <location evidence="6 8">Cytoplasm</location>
    </subcellularLocation>
</comment>
<dbReference type="InterPro" id="IPR018101">
    <property type="entry name" value="Transl_elong_Ts_CS"/>
</dbReference>
<dbReference type="PROSITE" id="PS01127">
    <property type="entry name" value="EF_TS_2"/>
    <property type="match status" value="1"/>
</dbReference>
<dbReference type="InterPro" id="IPR036402">
    <property type="entry name" value="EF-Ts_dimer_sf"/>
</dbReference>
<dbReference type="OrthoDB" id="9808348at2"/>
<dbReference type="RefSeq" id="WP_005683560.1">
    <property type="nucleotide sequence ID" value="NZ_ADNC01000020.1"/>
</dbReference>
<gene>
    <name evidence="6 10" type="primary">tsf</name>
    <name evidence="10" type="ORF">MALL_0030</name>
</gene>
<dbReference type="Gene3D" id="1.10.8.10">
    <property type="entry name" value="DNA helicase RuvA subunit, C-terminal domain"/>
    <property type="match status" value="1"/>
</dbReference>
<evidence type="ECO:0000256" key="8">
    <source>
        <dbReference type="RuleBase" id="RU000643"/>
    </source>
</evidence>
<dbReference type="Gene3D" id="1.10.286.20">
    <property type="match status" value="1"/>
</dbReference>
<dbReference type="GO" id="GO:0005737">
    <property type="term" value="C:cytoplasm"/>
    <property type="evidence" value="ECO:0007669"/>
    <property type="project" value="UniProtKB-SubCell"/>
</dbReference>
<evidence type="ECO:0000256" key="7">
    <source>
        <dbReference type="RuleBase" id="RU000642"/>
    </source>
</evidence>
<protein>
    <recommendedName>
        <fullName evidence="2 6">Elongation factor Ts</fullName>
        <shortName evidence="6">EF-Ts</shortName>
    </recommendedName>
</protein>
<proteinExistence type="inferred from homology"/>
<evidence type="ECO:0000256" key="1">
    <source>
        <dbReference type="ARBA" id="ARBA00005532"/>
    </source>
</evidence>
<evidence type="ECO:0000313" key="11">
    <source>
        <dbReference type="Proteomes" id="UP000004757"/>
    </source>
</evidence>
<sequence length="291" mass="32160">MADMNILKELRAKTNAGFVDCKKALEATNWELKAAEDWLRENGISKAAKKADRIAAEGLVTIASNSKVSVLVELNSETDFVAKNDKFIKLLNEIANALLNSKAQNQEEALEVKLASGETVSQACASATATIGEKVSFRRFEKIVAGEGEVLGNYVHANGLIAVVTKVKGAKEDVARNVAMHVAAMNPEFIFVTDMPEKRVSEIKAKFEEPNNFASKPEKIKEAIVKGWYEKQLSEIVLTKQSFIIEDSKSVEKYLEEHKSVLLSTKRFEVGEGIEKVQSNFAEEVMSFVNK</sequence>
<evidence type="ECO:0000256" key="4">
    <source>
        <dbReference type="ARBA" id="ARBA00022917"/>
    </source>
</evidence>
<keyword evidence="4 6" id="KW-0648">Protein biosynthesis</keyword>
<evidence type="ECO:0000256" key="5">
    <source>
        <dbReference type="ARBA" id="ARBA00025453"/>
    </source>
</evidence>
<dbReference type="NCBIfam" id="TIGR00116">
    <property type="entry name" value="tsf"/>
    <property type="match status" value="1"/>
</dbReference>
<dbReference type="SUPFAM" id="SSF54713">
    <property type="entry name" value="Elongation factor Ts (EF-Ts), dimerisation domain"/>
    <property type="match status" value="2"/>
</dbReference>
<evidence type="ECO:0000256" key="6">
    <source>
        <dbReference type="HAMAP-Rule" id="MF_00050"/>
    </source>
</evidence>
<dbReference type="SUPFAM" id="SSF46934">
    <property type="entry name" value="UBA-like"/>
    <property type="match status" value="1"/>
</dbReference>
<dbReference type="AlphaFoldDB" id="D4XW09"/>
<name>D4XW09_9BACT</name>
<dbReference type="CDD" id="cd14275">
    <property type="entry name" value="UBA_EF-Ts"/>
    <property type="match status" value="1"/>
</dbReference>
<dbReference type="PROSITE" id="PS01126">
    <property type="entry name" value="EF_TS_1"/>
    <property type="match status" value="1"/>
</dbReference>
<organism evidence="10 11">
    <name type="scientific">Mycoplasmopsis alligatoris A21JP2</name>
    <dbReference type="NCBI Taxonomy" id="747682"/>
    <lineage>
        <taxon>Bacteria</taxon>
        <taxon>Bacillati</taxon>
        <taxon>Mycoplasmatota</taxon>
        <taxon>Mycoplasmoidales</taxon>
        <taxon>Metamycoplasmataceae</taxon>
        <taxon>Mycoplasmopsis</taxon>
    </lineage>
</organism>
<evidence type="ECO:0000259" key="9">
    <source>
        <dbReference type="Pfam" id="PF00889"/>
    </source>
</evidence>
<dbReference type="PANTHER" id="PTHR11741">
    <property type="entry name" value="ELONGATION FACTOR TS"/>
    <property type="match status" value="1"/>
</dbReference>
<dbReference type="PANTHER" id="PTHR11741:SF0">
    <property type="entry name" value="ELONGATION FACTOR TS, MITOCHONDRIAL"/>
    <property type="match status" value="1"/>
</dbReference>
<keyword evidence="11" id="KW-1185">Reference proteome</keyword>
<dbReference type="HAMAP" id="MF_00050">
    <property type="entry name" value="EF_Ts"/>
    <property type="match status" value="1"/>
</dbReference>
<comment type="similarity">
    <text evidence="1 6 7">Belongs to the EF-Ts family.</text>
</comment>
<feature type="domain" description="Translation elongation factor EFTs/EF1B dimerisation" evidence="9">
    <location>
        <begin position="70"/>
        <end position="272"/>
    </location>
</feature>